<feature type="compositionally biased region" description="Low complexity" evidence="1">
    <location>
        <begin position="63"/>
        <end position="74"/>
    </location>
</feature>
<reference evidence="2 3" key="1">
    <citation type="journal article" date="2013" name="Curr. Biol.">
        <title>The Genome of the Foraminiferan Reticulomyxa filosa.</title>
        <authorList>
            <person name="Glockner G."/>
            <person name="Hulsmann N."/>
            <person name="Schleicher M."/>
            <person name="Noegel A.A."/>
            <person name="Eichinger L."/>
            <person name="Gallinger C."/>
            <person name="Pawlowski J."/>
            <person name="Sierra R."/>
            <person name="Euteneuer U."/>
            <person name="Pillet L."/>
            <person name="Moustafa A."/>
            <person name="Platzer M."/>
            <person name="Groth M."/>
            <person name="Szafranski K."/>
            <person name="Schliwa M."/>
        </authorList>
    </citation>
    <scope>NUCLEOTIDE SEQUENCE [LARGE SCALE GENOMIC DNA]</scope>
</reference>
<sequence length="282" mass="32152">MKGRQTTNAEQSRTSGTMTMTTARPMHSSAKGLGLGISFSRLLSDPSSSSPPPPPPLPRKQEITTTTTTTTITTNPMPRSNIGWTALRQKSIEDSFLENKSNSLAPLTVPLDAQAPPIVLDSSAQNNIVLTESGSRVWMDKKTKRTSRLSKLTNDEVAEREKDDWNAEEEIEAEPEPEDDEEHEQEQEQEQEEEQDDYDRRGGYDDNDERHAHREKQKAISILKPALHKSLSFRESYLHKKRIKQEQREKVIKTVQLRDFLQHEKGFRLFATHLAKEFSSEL</sequence>
<keyword evidence="3" id="KW-1185">Reference proteome</keyword>
<feature type="compositionally biased region" description="Low complexity" evidence="1">
    <location>
        <begin position="38"/>
        <end position="48"/>
    </location>
</feature>
<proteinExistence type="predicted"/>
<evidence type="ECO:0000313" key="2">
    <source>
        <dbReference type="EMBL" id="ETO19819.1"/>
    </source>
</evidence>
<comment type="caution">
    <text evidence="2">The sequence shown here is derived from an EMBL/GenBank/DDBJ whole genome shotgun (WGS) entry which is preliminary data.</text>
</comment>
<evidence type="ECO:0000313" key="3">
    <source>
        <dbReference type="Proteomes" id="UP000023152"/>
    </source>
</evidence>
<protein>
    <submittedName>
        <fullName evidence="2">Uncharacterized protein</fullName>
    </submittedName>
</protein>
<feature type="compositionally biased region" description="Basic and acidic residues" evidence="1">
    <location>
        <begin position="198"/>
        <end position="212"/>
    </location>
</feature>
<feature type="region of interest" description="Disordered" evidence="1">
    <location>
        <begin position="1"/>
        <end position="81"/>
    </location>
</feature>
<dbReference type="EMBL" id="ASPP01013248">
    <property type="protein sequence ID" value="ETO19819.1"/>
    <property type="molecule type" value="Genomic_DNA"/>
</dbReference>
<feature type="compositionally biased region" description="Acidic residues" evidence="1">
    <location>
        <begin position="166"/>
        <end position="197"/>
    </location>
</feature>
<feature type="compositionally biased region" description="Basic and acidic residues" evidence="1">
    <location>
        <begin position="153"/>
        <end position="165"/>
    </location>
</feature>
<feature type="compositionally biased region" description="Polar residues" evidence="1">
    <location>
        <begin position="1"/>
        <end position="22"/>
    </location>
</feature>
<organism evidence="2 3">
    <name type="scientific">Reticulomyxa filosa</name>
    <dbReference type="NCBI Taxonomy" id="46433"/>
    <lineage>
        <taxon>Eukaryota</taxon>
        <taxon>Sar</taxon>
        <taxon>Rhizaria</taxon>
        <taxon>Retaria</taxon>
        <taxon>Foraminifera</taxon>
        <taxon>Monothalamids</taxon>
        <taxon>Reticulomyxidae</taxon>
        <taxon>Reticulomyxa</taxon>
    </lineage>
</organism>
<gene>
    <name evidence="2" type="ORF">RFI_17408</name>
</gene>
<dbReference type="AlphaFoldDB" id="X6N245"/>
<dbReference type="Proteomes" id="UP000023152">
    <property type="component" value="Unassembled WGS sequence"/>
</dbReference>
<feature type="region of interest" description="Disordered" evidence="1">
    <location>
        <begin position="131"/>
        <end position="216"/>
    </location>
</feature>
<evidence type="ECO:0000256" key="1">
    <source>
        <dbReference type="SAM" id="MobiDB-lite"/>
    </source>
</evidence>
<name>X6N245_RETFI</name>
<accession>X6N245</accession>
<feature type="compositionally biased region" description="Pro residues" evidence="1">
    <location>
        <begin position="49"/>
        <end position="58"/>
    </location>
</feature>